<dbReference type="GeneID" id="113793278"/>
<protein>
    <submittedName>
        <fullName evidence="2">Uncharacterized protein LOC113793278</fullName>
    </submittedName>
</protein>
<dbReference type="InterPro" id="IPR022272">
    <property type="entry name" value="Lipocalin_CS"/>
</dbReference>
<dbReference type="GO" id="GO:0006629">
    <property type="term" value="P:lipid metabolic process"/>
    <property type="evidence" value="ECO:0007669"/>
    <property type="project" value="TreeGrafter"/>
</dbReference>
<keyword evidence="1" id="KW-1185">Reference proteome</keyword>
<dbReference type="OMA" id="RIEPMAN"/>
<dbReference type="GO" id="GO:0005737">
    <property type="term" value="C:cytoplasm"/>
    <property type="evidence" value="ECO:0007669"/>
    <property type="project" value="TreeGrafter"/>
</dbReference>
<accession>A0A6P6Y0U9</accession>
<dbReference type="InParanoid" id="A0A6P6Y0U9"/>
<dbReference type="RefSeq" id="XP_027199088.1">
    <property type="nucleotide sequence ID" value="XM_027343287.1"/>
</dbReference>
<dbReference type="PANTHER" id="PTHR10612">
    <property type="entry name" value="APOLIPOPROTEIN D"/>
    <property type="match status" value="1"/>
</dbReference>
<name>A0A6P6Y0U9_DERPT</name>
<reference evidence="2" key="1">
    <citation type="submission" date="2025-08" db="UniProtKB">
        <authorList>
            <consortium name="RefSeq"/>
        </authorList>
    </citation>
    <scope>IDENTIFICATION</scope>
    <source>
        <strain evidence="2">Airmid</strain>
    </source>
</reference>
<dbReference type="OrthoDB" id="6728016at2759"/>
<gene>
    <name evidence="2" type="primary">LOC113793278</name>
</gene>
<dbReference type="InterPro" id="IPR012674">
    <property type="entry name" value="Calycin"/>
</dbReference>
<sequence length="295" mass="33883">MFRFIVFTILLFLAGTNHAASLHRFHSGDCPRIEPMANFNIDRFLGEWFVLENANDNGQVCLREEFNASQEAVVVMPKHDENLFDMARNELEPTGRPKYETEDDMKIMEKAYYVKRSYLPFGGRQIISETGKISFSSNTSQSEMEISLPYAETGMLNIKHYEVISTDYDRFALVWRCQKTIFGHRRSAQLMSRRSELDEKSQQELQSLIQHFEAQHDIKFTPVRQTNCNEVSALEAQESTSSTPMTKRPPSSSVADTSPIHTQDTNGEPPKSKNKKKLINIEIGSFQLSISYPFF</sequence>
<organism evidence="1 2">
    <name type="scientific">Dermatophagoides pteronyssinus</name>
    <name type="common">European house dust mite</name>
    <dbReference type="NCBI Taxonomy" id="6956"/>
    <lineage>
        <taxon>Eukaryota</taxon>
        <taxon>Metazoa</taxon>
        <taxon>Ecdysozoa</taxon>
        <taxon>Arthropoda</taxon>
        <taxon>Chelicerata</taxon>
        <taxon>Arachnida</taxon>
        <taxon>Acari</taxon>
        <taxon>Acariformes</taxon>
        <taxon>Sarcoptiformes</taxon>
        <taxon>Astigmata</taxon>
        <taxon>Psoroptidia</taxon>
        <taxon>Analgoidea</taxon>
        <taxon>Pyroglyphidae</taxon>
        <taxon>Dermatophagoidinae</taxon>
        <taxon>Dermatophagoides</taxon>
    </lineage>
</organism>
<dbReference type="AlphaFoldDB" id="A0A6P6Y0U9"/>
<dbReference type="GO" id="GO:0000302">
    <property type="term" value="P:response to reactive oxygen species"/>
    <property type="evidence" value="ECO:0007669"/>
    <property type="project" value="TreeGrafter"/>
</dbReference>
<evidence type="ECO:0000313" key="2">
    <source>
        <dbReference type="RefSeq" id="XP_027199088.1"/>
    </source>
</evidence>
<dbReference type="Proteomes" id="UP000515146">
    <property type="component" value="Unplaced"/>
</dbReference>
<dbReference type="Gene3D" id="2.40.128.20">
    <property type="match status" value="1"/>
</dbReference>
<dbReference type="PANTHER" id="PTHR10612:SF49">
    <property type="entry name" value="APOLIPOPROTEIN D-LIKE PROTEIN"/>
    <property type="match status" value="1"/>
</dbReference>
<dbReference type="SUPFAM" id="SSF50814">
    <property type="entry name" value="Lipocalins"/>
    <property type="match status" value="1"/>
</dbReference>
<proteinExistence type="predicted"/>
<dbReference type="PROSITE" id="PS00213">
    <property type="entry name" value="LIPOCALIN"/>
    <property type="match status" value="1"/>
</dbReference>
<dbReference type="KEGG" id="dpte:113793278"/>
<evidence type="ECO:0000313" key="1">
    <source>
        <dbReference type="Proteomes" id="UP000515146"/>
    </source>
</evidence>